<reference evidence="1 2" key="1">
    <citation type="submission" date="2020-12" db="EMBL/GenBank/DDBJ databases">
        <title>Pseudomonas schmalbachii sp. nov. isolated from millipede gut.</title>
        <authorList>
            <person name="Shelomi M."/>
        </authorList>
    </citation>
    <scope>NUCLEOTIDE SEQUENCE [LARGE SCALE GENOMIC DNA]</scope>
    <source>
        <strain evidence="1 2">Milli4</strain>
    </source>
</reference>
<evidence type="ECO:0000313" key="1">
    <source>
        <dbReference type="EMBL" id="MBO3273890.1"/>
    </source>
</evidence>
<dbReference type="EMBL" id="JAELYA010000001">
    <property type="protein sequence ID" value="MBO3273890.1"/>
    <property type="molecule type" value="Genomic_DNA"/>
</dbReference>
<dbReference type="InterPro" id="IPR048081">
    <property type="entry name" value="T3SS_coreg_PtrC-like"/>
</dbReference>
<evidence type="ECO:0000313" key="2">
    <source>
        <dbReference type="Proteomes" id="UP000669060"/>
    </source>
</evidence>
<sequence length="63" mass="7351">MYGQKDLTHLAYRITYITMEDQNLQFETQIAITSESGVLALWQAPTLPSERKELRELLLQEQP</sequence>
<dbReference type="Proteomes" id="UP000669060">
    <property type="component" value="Unassembled WGS sequence"/>
</dbReference>
<dbReference type="NCBIfam" id="NF041597">
    <property type="entry name" value="T3SS_coreg_PtrC"/>
    <property type="match status" value="1"/>
</dbReference>
<name>A0ABS3TJQ1_9PSED</name>
<keyword evidence="2" id="KW-1185">Reference proteome</keyword>
<protein>
    <submittedName>
        <fullName evidence="1">Uncharacterized protein</fullName>
    </submittedName>
</protein>
<organism evidence="1 2">
    <name type="scientific">Pseudomonas schmalbachii</name>
    <dbReference type="NCBI Taxonomy" id="2816993"/>
    <lineage>
        <taxon>Bacteria</taxon>
        <taxon>Pseudomonadati</taxon>
        <taxon>Pseudomonadota</taxon>
        <taxon>Gammaproteobacteria</taxon>
        <taxon>Pseudomonadales</taxon>
        <taxon>Pseudomonadaceae</taxon>
        <taxon>Pseudomonas</taxon>
    </lineage>
</organism>
<gene>
    <name evidence="1" type="ORF">JFY56_01465</name>
</gene>
<accession>A0ABS3TJQ1</accession>
<proteinExistence type="predicted"/>
<dbReference type="RefSeq" id="WP_208311713.1">
    <property type="nucleotide sequence ID" value="NZ_JAELYA010000001.1"/>
</dbReference>
<comment type="caution">
    <text evidence="1">The sequence shown here is derived from an EMBL/GenBank/DDBJ whole genome shotgun (WGS) entry which is preliminary data.</text>
</comment>